<dbReference type="SUPFAM" id="SSF55681">
    <property type="entry name" value="Class II aaRS and biotin synthetases"/>
    <property type="match status" value="1"/>
</dbReference>
<dbReference type="NCBIfam" id="TIGR00121">
    <property type="entry name" value="birA_ligase"/>
    <property type="match status" value="1"/>
</dbReference>
<dbReference type="AlphaFoldDB" id="A0A1I3ZEL0"/>
<evidence type="ECO:0000256" key="6">
    <source>
        <dbReference type="ARBA" id="ARBA00047846"/>
    </source>
</evidence>
<dbReference type="Gene3D" id="3.30.930.10">
    <property type="entry name" value="Bira Bifunctional Protein, Domain 2"/>
    <property type="match status" value="1"/>
</dbReference>
<sequence>MDIHILQVRGLGLCWLRPFEWISESKIRSYSNVPLLNYNIAIFDILDSTNSYLLRNKSYYIADERTPVVVTELQSCGRGTHNRVWYSNLGGSLTFSILWRFERSIKHLSSLSLVLGVCLVRVFQNLSLDKVQLKWPNDVLYNKRKFAGILIECSTNSDGSITAIIGIGVNLKLASHIPDSINYSVTDLYHISGKFHSRNRILALLLSELDSVLQAFENEGFSIFRNEWESFHAYQGQNVVLHLPDQCPIEGIVEGVEDDGTLFLITSSGRQQFAIGEISLRVLV</sequence>
<dbReference type="InterPro" id="IPR003142">
    <property type="entry name" value="BPL_C"/>
</dbReference>
<evidence type="ECO:0000256" key="4">
    <source>
        <dbReference type="ARBA" id="ARBA00023267"/>
    </source>
</evidence>
<protein>
    <recommendedName>
        <fullName evidence="5">biotin--[biotin carboxyl-carrier protein] ligase</fullName>
        <ecNumber evidence="5">6.3.4.15</ecNumber>
    </recommendedName>
</protein>
<reference evidence="9" key="1">
    <citation type="submission" date="2016-10" db="EMBL/GenBank/DDBJ databases">
        <authorList>
            <person name="Varghese N."/>
            <person name="Submissions S."/>
        </authorList>
    </citation>
    <scope>NUCLEOTIDE SEQUENCE [LARGE SCALE GENOMIC DNA]</scope>
    <source>
        <strain evidence="9">Nm69</strain>
    </source>
</reference>
<keyword evidence="9" id="KW-1185">Reference proteome</keyword>
<keyword evidence="1 8" id="KW-0436">Ligase</keyword>
<dbReference type="InterPro" id="IPR004143">
    <property type="entry name" value="BPL_LPL_catalytic"/>
</dbReference>
<evidence type="ECO:0000313" key="8">
    <source>
        <dbReference type="EMBL" id="SFK42009.1"/>
    </source>
</evidence>
<name>A0A1I3ZEL0_9PROT</name>
<dbReference type="PANTHER" id="PTHR12835:SF5">
    <property type="entry name" value="BIOTIN--PROTEIN LIGASE"/>
    <property type="match status" value="1"/>
</dbReference>
<dbReference type="InterPro" id="IPR008988">
    <property type="entry name" value="Transcriptional_repressor_C"/>
</dbReference>
<dbReference type="PROSITE" id="PS51733">
    <property type="entry name" value="BPL_LPL_CATALYTIC"/>
    <property type="match status" value="1"/>
</dbReference>
<dbReference type="CDD" id="cd16442">
    <property type="entry name" value="BPL"/>
    <property type="match status" value="1"/>
</dbReference>
<evidence type="ECO:0000256" key="3">
    <source>
        <dbReference type="ARBA" id="ARBA00022840"/>
    </source>
</evidence>
<dbReference type="GO" id="GO:0004077">
    <property type="term" value="F:biotin--[biotin carboxyl-carrier protein] ligase activity"/>
    <property type="evidence" value="ECO:0007669"/>
    <property type="project" value="UniProtKB-EC"/>
</dbReference>
<accession>A0A1I3ZEL0</accession>
<evidence type="ECO:0000313" key="9">
    <source>
        <dbReference type="Proteomes" id="UP000199533"/>
    </source>
</evidence>
<proteinExistence type="predicted"/>
<dbReference type="SUPFAM" id="SSF50037">
    <property type="entry name" value="C-terminal domain of transcriptional repressors"/>
    <property type="match status" value="1"/>
</dbReference>
<dbReference type="InterPro" id="IPR045864">
    <property type="entry name" value="aa-tRNA-synth_II/BPL/LPL"/>
</dbReference>
<dbReference type="InterPro" id="IPR004408">
    <property type="entry name" value="Biotin_CoA_COase_ligase"/>
</dbReference>
<dbReference type="STRING" id="52441.SAMN05216302_100630"/>
<dbReference type="GO" id="GO:0005524">
    <property type="term" value="F:ATP binding"/>
    <property type="evidence" value="ECO:0007669"/>
    <property type="project" value="UniProtKB-KW"/>
</dbReference>
<dbReference type="Gene3D" id="2.30.30.100">
    <property type="match status" value="1"/>
</dbReference>
<dbReference type="Proteomes" id="UP000199533">
    <property type="component" value="Unassembled WGS sequence"/>
</dbReference>
<organism evidence="8 9">
    <name type="scientific">Nitrosomonas aestuarii</name>
    <dbReference type="NCBI Taxonomy" id="52441"/>
    <lineage>
        <taxon>Bacteria</taxon>
        <taxon>Pseudomonadati</taxon>
        <taxon>Pseudomonadota</taxon>
        <taxon>Betaproteobacteria</taxon>
        <taxon>Nitrosomonadales</taxon>
        <taxon>Nitrosomonadaceae</taxon>
        <taxon>Nitrosomonas</taxon>
    </lineage>
</organism>
<dbReference type="Pfam" id="PF02237">
    <property type="entry name" value="BPL_C"/>
    <property type="match status" value="1"/>
</dbReference>
<keyword evidence="3" id="KW-0067">ATP-binding</keyword>
<dbReference type="GO" id="GO:0005737">
    <property type="term" value="C:cytoplasm"/>
    <property type="evidence" value="ECO:0007669"/>
    <property type="project" value="TreeGrafter"/>
</dbReference>
<evidence type="ECO:0000256" key="5">
    <source>
        <dbReference type="ARBA" id="ARBA00024227"/>
    </source>
</evidence>
<dbReference type="RefSeq" id="WP_170841578.1">
    <property type="nucleotide sequence ID" value="NZ_FOSP01000006.1"/>
</dbReference>
<keyword evidence="4" id="KW-0092">Biotin</keyword>
<evidence type="ECO:0000256" key="2">
    <source>
        <dbReference type="ARBA" id="ARBA00022741"/>
    </source>
</evidence>
<dbReference type="EC" id="6.3.4.15" evidence="5"/>
<evidence type="ECO:0000256" key="1">
    <source>
        <dbReference type="ARBA" id="ARBA00022598"/>
    </source>
</evidence>
<gene>
    <name evidence="8" type="ORF">SAMN05216302_100630</name>
</gene>
<feature type="domain" description="BPL/LPL catalytic" evidence="7">
    <location>
        <begin position="35"/>
        <end position="217"/>
    </location>
</feature>
<keyword evidence="2" id="KW-0547">Nucleotide-binding</keyword>
<dbReference type="EMBL" id="FOSP01000006">
    <property type="protein sequence ID" value="SFK42009.1"/>
    <property type="molecule type" value="Genomic_DNA"/>
</dbReference>
<dbReference type="PANTHER" id="PTHR12835">
    <property type="entry name" value="BIOTIN PROTEIN LIGASE"/>
    <property type="match status" value="1"/>
</dbReference>
<comment type="catalytic activity">
    <reaction evidence="6">
        <text>biotin + L-lysyl-[protein] + ATP = N(6)-biotinyl-L-lysyl-[protein] + AMP + diphosphate + H(+)</text>
        <dbReference type="Rhea" id="RHEA:11756"/>
        <dbReference type="Rhea" id="RHEA-COMP:9752"/>
        <dbReference type="Rhea" id="RHEA-COMP:10505"/>
        <dbReference type="ChEBI" id="CHEBI:15378"/>
        <dbReference type="ChEBI" id="CHEBI:29969"/>
        <dbReference type="ChEBI" id="CHEBI:30616"/>
        <dbReference type="ChEBI" id="CHEBI:33019"/>
        <dbReference type="ChEBI" id="CHEBI:57586"/>
        <dbReference type="ChEBI" id="CHEBI:83144"/>
        <dbReference type="ChEBI" id="CHEBI:456215"/>
        <dbReference type="EC" id="6.3.4.15"/>
    </reaction>
</comment>
<dbReference type="Pfam" id="PF03099">
    <property type="entry name" value="BPL_LplA_LipB"/>
    <property type="match status" value="1"/>
</dbReference>
<evidence type="ECO:0000259" key="7">
    <source>
        <dbReference type="PROSITE" id="PS51733"/>
    </source>
</evidence>